<dbReference type="Pfam" id="PF07372">
    <property type="entry name" value="DUF1491"/>
    <property type="match status" value="1"/>
</dbReference>
<accession>A0ABV2D4V0</accession>
<dbReference type="Proteomes" id="UP001548713">
    <property type="component" value="Unassembled WGS sequence"/>
</dbReference>
<reference evidence="1 2" key="1">
    <citation type="submission" date="2024-07" db="EMBL/GenBank/DDBJ databases">
        <title>Novosphingobium kalidii RD2P27.</title>
        <authorList>
            <person name="Sun J.-Q."/>
        </authorList>
    </citation>
    <scope>NUCLEOTIDE SEQUENCE [LARGE SCALE GENOMIC DNA]</scope>
    <source>
        <strain evidence="1 2">RD2P27</strain>
    </source>
</reference>
<name>A0ABV2D4V0_9SPHN</name>
<evidence type="ECO:0000313" key="2">
    <source>
        <dbReference type="Proteomes" id="UP001548713"/>
    </source>
</evidence>
<dbReference type="EMBL" id="JBEWLY010000025">
    <property type="protein sequence ID" value="MET1756902.1"/>
    <property type="molecule type" value="Genomic_DNA"/>
</dbReference>
<dbReference type="RefSeq" id="WP_353985394.1">
    <property type="nucleotide sequence ID" value="NZ_JBEWLY010000025.1"/>
</dbReference>
<dbReference type="Gene3D" id="3.40.1530.20">
    <property type="entry name" value="Protein of unknown function (DUF1491)"/>
    <property type="match status" value="1"/>
</dbReference>
<gene>
    <name evidence="1" type="ORF">ABVV53_15780</name>
</gene>
<organism evidence="1 2">
    <name type="scientific">Novosphingobium kalidii</name>
    <dbReference type="NCBI Taxonomy" id="3230299"/>
    <lineage>
        <taxon>Bacteria</taxon>
        <taxon>Pseudomonadati</taxon>
        <taxon>Pseudomonadota</taxon>
        <taxon>Alphaproteobacteria</taxon>
        <taxon>Sphingomonadales</taxon>
        <taxon>Sphingomonadaceae</taxon>
        <taxon>Novosphingobium</taxon>
    </lineage>
</organism>
<protein>
    <submittedName>
        <fullName evidence="1">DUF1491 family protein</fullName>
    </submittedName>
</protein>
<dbReference type="InterPro" id="IPR009964">
    <property type="entry name" value="DUF1491"/>
</dbReference>
<evidence type="ECO:0000313" key="1">
    <source>
        <dbReference type="EMBL" id="MET1756902.1"/>
    </source>
</evidence>
<keyword evidence="2" id="KW-1185">Reference proteome</keyword>
<sequence length="109" mass="12297">MRLPTHLEVAALIRRVETAGGFATVLTKGERDAGTLLVVLVERGANARVYERLPQLDGSRKWSLAKAQNPQDPHELAGYLNRRGMQDPDLWIIELDVRDGERFVDELAY</sequence>
<proteinExistence type="predicted"/>
<comment type="caution">
    <text evidence="1">The sequence shown here is derived from an EMBL/GenBank/DDBJ whole genome shotgun (WGS) entry which is preliminary data.</text>
</comment>